<reference evidence="2" key="1">
    <citation type="submission" date="2020-02" db="EMBL/GenBank/DDBJ databases">
        <authorList>
            <person name="Meier V. D."/>
        </authorList>
    </citation>
    <scope>NUCLEOTIDE SEQUENCE</scope>
    <source>
        <strain evidence="2">AVDCRST_MAG24</strain>
    </source>
</reference>
<feature type="compositionally biased region" description="Basic residues" evidence="1">
    <location>
        <begin position="61"/>
        <end position="76"/>
    </location>
</feature>
<feature type="non-terminal residue" evidence="2">
    <location>
        <position position="171"/>
    </location>
</feature>
<feature type="compositionally biased region" description="Low complexity" evidence="1">
    <location>
        <begin position="77"/>
        <end position="96"/>
    </location>
</feature>
<dbReference type="AlphaFoldDB" id="A0A6J4M4M4"/>
<sequence length="171" mass="18215">DRSEGDRAGPAAPAGRRPPGQLLRLLHPRRGGAEPRAARRRRGRDRARTRGRGSAGLPRRPCPRPRSAGRPRRRPLGTRAGARGVRRGTGASGRASLHPRRAGHRRCGVLPRDVRLRAERHGAAGHRGRPHCRAAGRAGLGRLRPPARTVRPPAGAAAAPGRAAAEPGRVL</sequence>
<proteinExistence type="predicted"/>
<organism evidence="2">
    <name type="scientific">uncultured Nocardioidaceae bacterium</name>
    <dbReference type="NCBI Taxonomy" id="253824"/>
    <lineage>
        <taxon>Bacteria</taxon>
        <taxon>Bacillati</taxon>
        <taxon>Actinomycetota</taxon>
        <taxon>Actinomycetes</taxon>
        <taxon>Propionibacteriales</taxon>
        <taxon>Nocardioidaceae</taxon>
        <taxon>environmental samples</taxon>
    </lineage>
</organism>
<dbReference type="EMBL" id="CADCUF010000225">
    <property type="protein sequence ID" value="CAA9346017.1"/>
    <property type="molecule type" value="Genomic_DNA"/>
</dbReference>
<feature type="compositionally biased region" description="Basic residues" evidence="1">
    <location>
        <begin position="97"/>
        <end position="107"/>
    </location>
</feature>
<feature type="compositionally biased region" description="Basic residues" evidence="1">
    <location>
        <begin position="123"/>
        <end position="134"/>
    </location>
</feature>
<feature type="compositionally biased region" description="Low complexity" evidence="1">
    <location>
        <begin position="8"/>
        <end position="25"/>
    </location>
</feature>
<feature type="region of interest" description="Disordered" evidence="1">
    <location>
        <begin position="1"/>
        <end position="108"/>
    </location>
</feature>
<protein>
    <submittedName>
        <fullName evidence="2">Rod shape-determining protein MreD</fullName>
    </submittedName>
</protein>
<evidence type="ECO:0000313" key="2">
    <source>
        <dbReference type="EMBL" id="CAA9346017.1"/>
    </source>
</evidence>
<name>A0A6J4M4M4_9ACTN</name>
<feature type="compositionally biased region" description="Basic residues" evidence="1">
    <location>
        <begin position="38"/>
        <end position="51"/>
    </location>
</feature>
<feature type="region of interest" description="Disordered" evidence="1">
    <location>
        <begin position="121"/>
        <end position="171"/>
    </location>
</feature>
<gene>
    <name evidence="2" type="ORF">AVDCRST_MAG24-1528</name>
</gene>
<feature type="non-terminal residue" evidence="2">
    <location>
        <position position="1"/>
    </location>
</feature>
<accession>A0A6J4M4M4</accession>
<evidence type="ECO:0000256" key="1">
    <source>
        <dbReference type="SAM" id="MobiDB-lite"/>
    </source>
</evidence>
<feature type="compositionally biased region" description="Low complexity" evidence="1">
    <location>
        <begin position="135"/>
        <end position="171"/>
    </location>
</feature>